<evidence type="ECO:0000313" key="5">
    <source>
        <dbReference type="EMBL" id="CAF1199675.1"/>
    </source>
</evidence>
<dbReference type="EMBL" id="CAJNON010000094">
    <property type="protein sequence ID" value="CAF0954475.1"/>
    <property type="molecule type" value="Genomic_DNA"/>
</dbReference>
<dbReference type="EMBL" id="CAJNOE010000126">
    <property type="protein sequence ID" value="CAF0949000.1"/>
    <property type="molecule type" value="Genomic_DNA"/>
</dbReference>
<dbReference type="Proteomes" id="UP000663868">
    <property type="component" value="Unassembled WGS sequence"/>
</dbReference>
<sequence length="226" mass="25895">MTDKKDSTMTGTSEGTSKLVEKYLKEIDDDEDSADEDELPASASAQSLGVRAQKKILSKLSSKSVAKVFIDETSGRILDNLHKLTRGYSGNKKEADKLLRSIIKTIVKLGILYKNNLFNEFELKLIDEFRNRFHSLSKAIVTFYEVDFTFDRLFLTRMCKECQDLTHKIISTHLTQKSHVRIDYIYNYLGNLQFLDYVFNPNSTTNRVVIKEIVQDMNSLMDAGLL</sequence>
<evidence type="ECO:0000313" key="7">
    <source>
        <dbReference type="EMBL" id="CAF3844316.1"/>
    </source>
</evidence>
<name>A0A819E4M2_9BILA</name>
<dbReference type="Gene3D" id="1.20.1440.160">
    <property type="entry name" value="Tumor necrosis factor alpha-induced protein 8-like"/>
    <property type="match status" value="1"/>
</dbReference>
<dbReference type="OrthoDB" id="10055976at2759"/>
<organism evidence="7 9">
    <name type="scientific">Adineta steineri</name>
    <dbReference type="NCBI Taxonomy" id="433720"/>
    <lineage>
        <taxon>Eukaryota</taxon>
        <taxon>Metazoa</taxon>
        <taxon>Spiralia</taxon>
        <taxon>Gnathifera</taxon>
        <taxon>Rotifera</taxon>
        <taxon>Eurotatoria</taxon>
        <taxon>Bdelloidea</taxon>
        <taxon>Adinetida</taxon>
        <taxon>Adinetidae</taxon>
        <taxon>Adineta</taxon>
    </lineage>
</organism>
<evidence type="ECO:0000313" key="3">
    <source>
        <dbReference type="EMBL" id="CAF1014625.1"/>
    </source>
</evidence>
<dbReference type="EMBL" id="CAJOBB010000389">
    <property type="protein sequence ID" value="CAF3668346.1"/>
    <property type="molecule type" value="Genomic_DNA"/>
</dbReference>
<reference evidence="7" key="1">
    <citation type="submission" date="2021-02" db="EMBL/GenBank/DDBJ databases">
        <authorList>
            <person name="Nowell W R."/>
        </authorList>
    </citation>
    <scope>NUCLEOTIDE SEQUENCE</scope>
</reference>
<dbReference type="PANTHER" id="PTHR12757">
    <property type="entry name" value="TUMOR NECROSIS FACTOR INDUCED PROTEIN"/>
    <property type="match status" value="1"/>
</dbReference>
<accession>A0A819E4M2</accession>
<dbReference type="Proteomes" id="UP000663845">
    <property type="component" value="Unassembled WGS sequence"/>
</dbReference>
<proteinExistence type="predicted"/>
<protein>
    <recommendedName>
        <fullName evidence="10">Tumor necrosis factor alpha-induced protein 8-like protein</fullName>
    </recommendedName>
</protein>
<dbReference type="Pfam" id="PF05527">
    <property type="entry name" value="TNFAIP8"/>
    <property type="match status" value="1"/>
</dbReference>
<dbReference type="Proteomes" id="UP000663877">
    <property type="component" value="Unassembled WGS sequence"/>
</dbReference>
<dbReference type="FunFam" id="1.20.1440.160:FF:000001">
    <property type="entry name" value="Tumor necrosis factor alpha-induced protein 8-like 1"/>
    <property type="match status" value="1"/>
</dbReference>
<dbReference type="Proteomes" id="UP000663832">
    <property type="component" value="Unassembled WGS sequence"/>
</dbReference>
<dbReference type="Proteomes" id="UP000663891">
    <property type="component" value="Unassembled WGS sequence"/>
</dbReference>
<comment type="caution">
    <text evidence="7">The sequence shown here is derived from an EMBL/GenBank/DDBJ whole genome shotgun (WGS) entry which is preliminary data.</text>
</comment>
<evidence type="ECO:0000313" key="6">
    <source>
        <dbReference type="EMBL" id="CAF3668346.1"/>
    </source>
</evidence>
<evidence type="ECO:0000313" key="9">
    <source>
        <dbReference type="Proteomes" id="UP000663881"/>
    </source>
</evidence>
<dbReference type="Proteomes" id="UP000663860">
    <property type="component" value="Unassembled WGS sequence"/>
</dbReference>
<dbReference type="EMBL" id="CAJNOM010000188">
    <property type="protein sequence ID" value="CAF1199675.1"/>
    <property type="molecule type" value="Genomic_DNA"/>
</dbReference>
<dbReference type="GO" id="GO:0042981">
    <property type="term" value="P:regulation of apoptotic process"/>
    <property type="evidence" value="ECO:0007669"/>
    <property type="project" value="InterPro"/>
</dbReference>
<dbReference type="Proteomes" id="UP000663881">
    <property type="component" value="Unassembled WGS sequence"/>
</dbReference>
<evidence type="ECO:0000313" key="2">
    <source>
        <dbReference type="EMBL" id="CAF0954475.1"/>
    </source>
</evidence>
<evidence type="ECO:0000313" key="1">
    <source>
        <dbReference type="EMBL" id="CAF0949000.1"/>
    </source>
</evidence>
<dbReference type="InterPro" id="IPR038355">
    <property type="entry name" value="TNFAIP8_sf"/>
</dbReference>
<dbReference type="InterPro" id="IPR008477">
    <property type="entry name" value="TNFAIP8-like"/>
</dbReference>
<dbReference type="AlphaFoldDB" id="A0A819E4M2"/>
<gene>
    <name evidence="3" type="ORF">BJG266_LOCUS16657</name>
    <name evidence="1" type="ORF">IZO911_LOCUS14885</name>
    <name evidence="4" type="ORF">JYZ213_LOCUS21510</name>
    <name evidence="6" type="ORF">KXQ929_LOCUS8800</name>
    <name evidence="7" type="ORF">OKA104_LOCUS21095</name>
    <name evidence="5" type="ORF">QVE165_LOCUS25734</name>
    <name evidence="2" type="ORF">VCS650_LOCUS12253</name>
</gene>
<keyword evidence="8" id="KW-1185">Reference proteome</keyword>
<dbReference type="EMBL" id="CAJNOG010000236">
    <property type="protein sequence ID" value="CAF1103340.1"/>
    <property type="molecule type" value="Genomic_DNA"/>
</dbReference>
<dbReference type="GO" id="GO:0005737">
    <property type="term" value="C:cytoplasm"/>
    <property type="evidence" value="ECO:0007669"/>
    <property type="project" value="TreeGrafter"/>
</dbReference>
<dbReference type="PANTHER" id="PTHR12757:SF1">
    <property type="entry name" value="PROTEIN SALIVARY GLANDS MARRED"/>
    <property type="match status" value="1"/>
</dbReference>
<evidence type="ECO:0000313" key="8">
    <source>
        <dbReference type="Proteomes" id="UP000663832"/>
    </source>
</evidence>
<dbReference type="EMBL" id="CAJNOI010000078">
    <property type="protein sequence ID" value="CAF1014625.1"/>
    <property type="molecule type" value="Genomic_DNA"/>
</dbReference>
<evidence type="ECO:0000313" key="4">
    <source>
        <dbReference type="EMBL" id="CAF1103340.1"/>
    </source>
</evidence>
<evidence type="ECO:0008006" key="10">
    <source>
        <dbReference type="Google" id="ProtNLM"/>
    </source>
</evidence>
<dbReference type="EMBL" id="CAJOAY010001448">
    <property type="protein sequence ID" value="CAF3844316.1"/>
    <property type="molecule type" value="Genomic_DNA"/>
</dbReference>